<keyword evidence="1" id="KW-0732">Signal</keyword>
<feature type="chain" id="PRO_5034053840" description="Ricin B lectin domain-containing protein" evidence="1">
    <location>
        <begin position="19"/>
        <end position="184"/>
    </location>
</feature>
<evidence type="ECO:0000256" key="1">
    <source>
        <dbReference type="SAM" id="SignalP"/>
    </source>
</evidence>
<dbReference type="Gene3D" id="2.80.10.50">
    <property type="match status" value="1"/>
</dbReference>
<proteinExistence type="predicted"/>
<dbReference type="EMBL" id="JACAZH010000013">
    <property type="protein sequence ID" value="KAF7351532.1"/>
    <property type="molecule type" value="Genomic_DNA"/>
</dbReference>
<dbReference type="InterPro" id="IPR035992">
    <property type="entry name" value="Ricin_B-like_lectins"/>
</dbReference>
<evidence type="ECO:0008006" key="4">
    <source>
        <dbReference type="Google" id="ProtNLM"/>
    </source>
</evidence>
<sequence>MFHKIFAFGLGALAVARAASFQTPMSYCAANKLEKSHPAHGPMVAAIPNGVYAIHPFTNPETSLQASRRRDQPVYFAATRQPPSPDQRWTVEPNENFEYTLTNVATQATVYATYEDELFAGYDEAQGFHVQPIGLGDGSGTLYVIKVLKQDRVMTLIEGSTAALTPYGQPAGSDTQFWRMERLD</sequence>
<name>A0A8H6Y4B4_9AGAR</name>
<dbReference type="SUPFAM" id="SSF50370">
    <property type="entry name" value="Ricin B-like lectins"/>
    <property type="match status" value="1"/>
</dbReference>
<dbReference type="OrthoDB" id="2966058at2759"/>
<keyword evidence="3" id="KW-1185">Reference proteome</keyword>
<dbReference type="AlphaFoldDB" id="A0A8H6Y4B4"/>
<reference evidence="2" key="1">
    <citation type="submission" date="2020-05" db="EMBL/GenBank/DDBJ databases">
        <title>Mycena genomes resolve the evolution of fungal bioluminescence.</title>
        <authorList>
            <person name="Tsai I.J."/>
        </authorList>
    </citation>
    <scope>NUCLEOTIDE SEQUENCE</scope>
    <source>
        <strain evidence="2">160909Yilan</strain>
    </source>
</reference>
<organism evidence="2 3">
    <name type="scientific">Mycena sanguinolenta</name>
    <dbReference type="NCBI Taxonomy" id="230812"/>
    <lineage>
        <taxon>Eukaryota</taxon>
        <taxon>Fungi</taxon>
        <taxon>Dikarya</taxon>
        <taxon>Basidiomycota</taxon>
        <taxon>Agaricomycotina</taxon>
        <taxon>Agaricomycetes</taxon>
        <taxon>Agaricomycetidae</taxon>
        <taxon>Agaricales</taxon>
        <taxon>Marasmiineae</taxon>
        <taxon>Mycenaceae</taxon>
        <taxon>Mycena</taxon>
    </lineage>
</organism>
<evidence type="ECO:0000313" key="2">
    <source>
        <dbReference type="EMBL" id="KAF7351532.1"/>
    </source>
</evidence>
<gene>
    <name evidence="2" type="ORF">MSAN_01585600</name>
</gene>
<accession>A0A8H6Y4B4</accession>
<dbReference type="Proteomes" id="UP000623467">
    <property type="component" value="Unassembled WGS sequence"/>
</dbReference>
<comment type="caution">
    <text evidence="2">The sequence shown here is derived from an EMBL/GenBank/DDBJ whole genome shotgun (WGS) entry which is preliminary data.</text>
</comment>
<feature type="signal peptide" evidence="1">
    <location>
        <begin position="1"/>
        <end position="18"/>
    </location>
</feature>
<evidence type="ECO:0000313" key="3">
    <source>
        <dbReference type="Proteomes" id="UP000623467"/>
    </source>
</evidence>
<protein>
    <recommendedName>
        <fullName evidence="4">Ricin B lectin domain-containing protein</fullName>
    </recommendedName>
</protein>